<evidence type="ECO:0000256" key="1">
    <source>
        <dbReference type="SAM" id="Coils"/>
    </source>
</evidence>
<comment type="caution">
    <text evidence="2">The sequence shown here is derived from an EMBL/GenBank/DDBJ whole genome shotgun (WGS) entry which is preliminary data.</text>
</comment>
<dbReference type="Proteomes" id="UP000247409">
    <property type="component" value="Unassembled WGS sequence"/>
</dbReference>
<dbReference type="AlphaFoldDB" id="A0A2V3IFL9"/>
<gene>
    <name evidence="2" type="ORF">BWQ96_09378</name>
</gene>
<dbReference type="EMBL" id="NBIV01000252">
    <property type="protein sequence ID" value="PXF40885.1"/>
    <property type="molecule type" value="Genomic_DNA"/>
</dbReference>
<evidence type="ECO:0000313" key="2">
    <source>
        <dbReference type="EMBL" id="PXF40885.1"/>
    </source>
</evidence>
<feature type="coiled-coil region" evidence="1">
    <location>
        <begin position="238"/>
        <end position="265"/>
    </location>
</feature>
<accession>A0A2V3IFL9</accession>
<protein>
    <submittedName>
        <fullName evidence="2">Uncharacterized protein</fullName>
    </submittedName>
</protein>
<name>A0A2V3IFL9_9FLOR</name>
<organism evidence="2 3">
    <name type="scientific">Gracilariopsis chorda</name>
    <dbReference type="NCBI Taxonomy" id="448386"/>
    <lineage>
        <taxon>Eukaryota</taxon>
        <taxon>Rhodophyta</taxon>
        <taxon>Florideophyceae</taxon>
        <taxon>Rhodymeniophycidae</taxon>
        <taxon>Gracilariales</taxon>
        <taxon>Gracilariaceae</taxon>
        <taxon>Gracilariopsis</taxon>
    </lineage>
</organism>
<reference evidence="2 3" key="1">
    <citation type="journal article" date="2018" name="Mol. Biol. Evol.">
        <title>Analysis of the draft genome of the red seaweed Gracilariopsis chorda provides insights into genome size evolution in Rhodophyta.</title>
        <authorList>
            <person name="Lee J."/>
            <person name="Yang E.C."/>
            <person name="Graf L."/>
            <person name="Yang J.H."/>
            <person name="Qiu H."/>
            <person name="Zel Zion U."/>
            <person name="Chan C.X."/>
            <person name="Stephens T.G."/>
            <person name="Weber A.P.M."/>
            <person name="Boo G.H."/>
            <person name="Boo S.M."/>
            <person name="Kim K.M."/>
            <person name="Shin Y."/>
            <person name="Jung M."/>
            <person name="Lee S.J."/>
            <person name="Yim H.S."/>
            <person name="Lee J.H."/>
            <person name="Bhattacharya D."/>
            <person name="Yoon H.S."/>
        </authorList>
    </citation>
    <scope>NUCLEOTIDE SEQUENCE [LARGE SCALE GENOMIC DNA]</scope>
    <source>
        <strain evidence="2 3">SKKU-2015</strain>
        <tissue evidence="2">Whole body</tissue>
    </source>
</reference>
<keyword evidence="3" id="KW-1185">Reference proteome</keyword>
<sequence length="697" mass="78848">MVMKLLSFTGRGRFGVDRWGFGYTHIDEALEMLIVRHVKSLSFNFLGHLENSAAWLMQVSMFRALTRFMTEACRSCGRTRDEGDGGDPLGPLVQYDRKACHWKTVARIIHVMREAGFLSASHRGEEWLTNVFCAPPKRMAIRRDQDNIFSITEKGKLTAKLHASVLFPELFGALNESERTQYFGGKKFKHWTKARAVLTPGKSMSKAGGTEFLGHAEHFTDVTRVHEHISTRKRPRSREAFMKTVQECRRKLSNLKDALHAEERLALSTGNHLYLKEVLARWDALHESRYMISPYADSFLNQDGHVAHGVKSRLLKYSSADNREVIYPMNDLVTTEQDGNTLRKVSRNRFDTCMPFYATVQIEVMNSLHYRGDSGQRGTSLEKVVTSKMKAIIRPWITGPRAQRLRQLHLHIDDPVQVLVQKKAEQMRWDFNRSNYNVIDDLEQSRNTNLPPGIGFQDEWNVPWSLLLKDRAYKNELATLHLFCGAVAAFELLDETQQQCSVFLHGGSFAIPTTFGNCVPSDFLPKRASQGVVGNSLAGRVILSKRDSTSTDEGNLVAAPLFRCLVFQSSGCMYVGGVDIRHGEAETRFVAVTMEYIRGVTQERASAEGYDGYGAHSQVWVHEEACQSDIVSEDTDVFMILLSNPCMYRKGILHVKSDSVHDLDAAVDSLQTMGTCGEVWQLCTVWRGVTFLPPFTE</sequence>
<proteinExistence type="predicted"/>
<keyword evidence="1" id="KW-0175">Coiled coil</keyword>
<evidence type="ECO:0000313" key="3">
    <source>
        <dbReference type="Proteomes" id="UP000247409"/>
    </source>
</evidence>